<sequence length="289" mass="32181">MDVPRVLTSAAATAAGAGRGRRQGADWLHLAHDRWVQLDDALDGREQLALLAQGLPDDAAFSHLTAAHLLGAHVDLPARPTVALTPRRVLPQRAEVVTRIRTLAHEDVVERDGMRVTSGAQTFLDCAAVMSADELCAVGDALLRSGAVTAEELADRLARAGRARGVVRARAVAPHLDARAMSRPESQIRWWLVDSDLPPVQPQVPVRDRWGTVVAHGDLGWEEWRVLEEYEGRQHAERDQFERDVDRYSLMAADGYLLLRFAARHRNARTVVDRSRRALLTRGWRPPRR</sequence>
<reference evidence="1 2" key="1">
    <citation type="submission" date="2024-03" db="EMBL/GenBank/DDBJ databases">
        <title>Draft genome sequence of Klenkia terrae.</title>
        <authorList>
            <person name="Duangmal K."/>
            <person name="Chantavorakit T."/>
        </authorList>
    </citation>
    <scope>NUCLEOTIDE SEQUENCE [LARGE SCALE GENOMIC DNA]</scope>
    <source>
        <strain evidence="1 2">JCM 17786</strain>
    </source>
</reference>
<organism evidence="1 2">
    <name type="scientific">Klenkia terrae</name>
    <dbReference type="NCBI Taxonomy" id="1052259"/>
    <lineage>
        <taxon>Bacteria</taxon>
        <taxon>Bacillati</taxon>
        <taxon>Actinomycetota</taxon>
        <taxon>Actinomycetes</taxon>
        <taxon>Geodermatophilales</taxon>
        <taxon>Geodermatophilaceae</taxon>
        <taxon>Klenkia</taxon>
    </lineage>
</organism>
<proteinExistence type="predicted"/>
<comment type="caution">
    <text evidence="1">The sequence shown here is derived from an EMBL/GenBank/DDBJ whole genome shotgun (WGS) entry which is preliminary data.</text>
</comment>
<gene>
    <name evidence="1" type="ORF">UXQ13_04870</name>
</gene>
<dbReference type="EMBL" id="JBAPLV010000003">
    <property type="protein sequence ID" value="MEI4277789.1"/>
    <property type="molecule type" value="Genomic_DNA"/>
</dbReference>
<evidence type="ECO:0000313" key="1">
    <source>
        <dbReference type="EMBL" id="MEI4277789.1"/>
    </source>
</evidence>
<keyword evidence="2" id="KW-1185">Reference proteome</keyword>
<evidence type="ECO:0000313" key="2">
    <source>
        <dbReference type="Proteomes" id="UP001373496"/>
    </source>
</evidence>
<accession>A0ABU8E2A7</accession>
<protein>
    <recommendedName>
        <fullName evidence="3">DUF559 domain-containing protein</fullName>
    </recommendedName>
</protein>
<dbReference type="RefSeq" id="WP_225231875.1">
    <property type="nucleotide sequence ID" value="NZ_JBAPLV010000003.1"/>
</dbReference>
<dbReference type="Proteomes" id="UP001373496">
    <property type="component" value="Unassembled WGS sequence"/>
</dbReference>
<name>A0ABU8E2A7_9ACTN</name>
<evidence type="ECO:0008006" key="3">
    <source>
        <dbReference type="Google" id="ProtNLM"/>
    </source>
</evidence>